<dbReference type="Proteomes" id="UP000005408">
    <property type="component" value="Unassembled WGS sequence"/>
</dbReference>
<dbReference type="PANTHER" id="PTHR45713:SF6">
    <property type="entry name" value="F5_8 TYPE C DOMAIN-CONTAINING PROTEIN"/>
    <property type="match status" value="1"/>
</dbReference>
<evidence type="ECO:0000313" key="2">
    <source>
        <dbReference type="EnsemblMetazoa" id="G8233.1:cds"/>
    </source>
</evidence>
<dbReference type="PANTHER" id="PTHR45713">
    <property type="entry name" value="FTP DOMAIN-CONTAINING PROTEIN"/>
    <property type="match status" value="1"/>
</dbReference>
<keyword evidence="1" id="KW-0812">Transmembrane</keyword>
<name>A0A8W8NNC8_MAGGI</name>
<evidence type="ECO:0000313" key="3">
    <source>
        <dbReference type="Proteomes" id="UP000005408"/>
    </source>
</evidence>
<keyword evidence="3" id="KW-1185">Reference proteome</keyword>
<keyword evidence="1" id="KW-0472">Membrane</keyword>
<dbReference type="EnsemblMetazoa" id="G8233.1">
    <property type="protein sequence ID" value="G8233.1:cds"/>
    <property type="gene ID" value="G8233"/>
</dbReference>
<sequence length="154" mass="17530">MVLDSVYFIFHIICLILWVGSLTPTYAFECKFGFYGIGCLQECSSFCKTSRDCDHVSGVCRHGCRNGWEGDNCFDENVALNKPAWQSHPYIGKPWGAERAVDGHKSNLSELGGQCTISWGVKEAEWLVDLGSVYRIHHIFIQHRTDNLKWSMCF</sequence>
<dbReference type="InterPro" id="IPR051941">
    <property type="entry name" value="BG_Antigen-Binding_Lectin"/>
</dbReference>
<proteinExistence type="predicted"/>
<dbReference type="Gene3D" id="2.170.300.10">
    <property type="entry name" value="Tie2 ligand-binding domain superfamily"/>
    <property type="match status" value="1"/>
</dbReference>
<dbReference type="Gene3D" id="2.60.120.260">
    <property type="entry name" value="Galactose-binding domain-like"/>
    <property type="match status" value="1"/>
</dbReference>
<keyword evidence="1" id="KW-1133">Transmembrane helix</keyword>
<organism evidence="2 3">
    <name type="scientific">Magallana gigas</name>
    <name type="common">Pacific oyster</name>
    <name type="synonym">Crassostrea gigas</name>
    <dbReference type="NCBI Taxonomy" id="29159"/>
    <lineage>
        <taxon>Eukaryota</taxon>
        <taxon>Metazoa</taxon>
        <taxon>Spiralia</taxon>
        <taxon>Lophotrochozoa</taxon>
        <taxon>Mollusca</taxon>
        <taxon>Bivalvia</taxon>
        <taxon>Autobranchia</taxon>
        <taxon>Pteriomorphia</taxon>
        <taxon>Ostreida</taxon>
        <taxon>Ostreoidea</taxon>
        <taxon>Ostreidae</taxon>
        <taxon>Magallana</taxon>
    </lineage>
</organism>
<dbReference type="AlphaFoldDB" id="A0A8W8NNC8"/>
<protein>
    <submittedName>
        <fullName evidence="2">Uncharacterized protein</fullName>
    </submittedName>
</protein>
<dbReference type="InterPro" id="IPR008979">
    <property type="entry name" value="Galactose-bd-like_sf"/>
</dbReference>
<dbReference type="SUPFAM" id="SSF49785">
    <property type="entry name" value="Galactose-binding domain-like"/>
    <property type="match status" value="1"/>
</dbReference>
<evidence type="ECO:0000256" key="1">
    <source>
        <dbReference type="SAM" id="Phobius"/>
    </source>
</evidence>
<accession>A0A8W8NNC8</accession>
<reference evidence="2" key="1">
    <citation type="submission" date="2022-08" db="UniProtKB">
        <authorList>
            <consortium name="EnsemblMetazoa"/>
        </authorList>
    </citation>
    <scope>IDENTIFICATION</scope>
    <source>
        <strain evidence="2">05x7-T-G4-1.051#20</strain>
    </source>
</reference>
<feature type="transmembrane region" description="Helical" evidence="1">
    <location>
        <begin position="6"/>
        <end position="28"/>
    </location>
</feature>